<evidence type="ECO:0000313" key="2">
    <source>
        <dbReference type="Proteomes" id="UP001300096"/>
    </source>
</evidence>
<proteinExistence type="predicted"/>
<gene>
    <name evidence="1" type="ORF">KZC51_04590</name>
</gene>
<evidence type="ECO:0008006" key="3">
    <source>
        <dbReference type="Google" id="ProtNLM"/>
    </source>
</evidence>
<comment type="caution">
    <text evidence="1">The sequence shown here is derived from an EMBL/GenBank/DDBJ whole genome shotgun (WGS) entry which is preliminary data.</text>
</comment>
<dbReference type="Proteomes" id="UP001300096">
    <property type="component" value="Unassembled WGS sequence"/>
</dbReference>
<keyword evidence="2" id="KW-1185">Reference proteome</keyword>
<dbReference type="EMBL" id="JAHWXN010000001">
    <property type="protein sequence ID" value="MCK2035409.1"/>
    <property type="molecule type" value="Genomic_DNA"/>
</dbReference>
<sequence length="102" mass="11379">MSVKVSCDRLGELYTNLLAISTEFDEASNRRSDLQSDVDRPYGRGELRDLAGDFESQWDDRRNKLNEGLKKVSEHTKAILDGFGDFDTEAAAEMASAMQEGS</sequence>
<dbReference type="RefSeq" id="WP_247628832.1">
    <property type="nucleotide sequence ID" value="NZ_JAHWXN010000001.1"/>
</dbReference>
<accession>A0ABT0FBH2</accession>
<name>A0ABT0FBH2_9MICO</name>
<protein>
    <recommendedName>
        <fullName evidence="3">Flagellar protein FlgN</fullName>
    </recommendedName>
</protein>
<organism evidence="1 2">
    <name type="scientific">Microbacterium croceum</name>
    <dbReference type="NCBI Taxonomy" id="2851645"/>
    <lineage>
        <taxon>Bacteria</taxon>
        <taxon>Bacillati</taxon>
        <taxon>Actinomycetota</taxon>
        <taxon>Actinomycetes</taxon>
        <taxon>Micrococcales</taxon>
        <taxon>Microbacteriaceae</taxon>
        <taxon>Microbacterium</taxon>
    </lineage>
</organism>
<reference evidence="1 2" key="1">
    <citation type="submission" date="2021-06" db="EMBL/GenBank/DDBJ databases">
        <title>Genome-based taxonomic framework of Microbacterium strains isolated from marine environment, the description of four new species and reclassification of four preexisting species.</title>
        <authorList>
            <person name="Lee S.D."/>
            <person name="Kim S.-M."/>
            <person name="Byeon Y.-S."/>
            <person name="Yang H.L."/>
            <person name="Kim I.S."/>
        </authorList>
    </citation>
    <scope>NUCLEOTIDE SEQUENCE [LARGE SCALE GENOMIC DNA]</scope>
    <source>
        <strain evidence="1 2">SSW1-49</strain>
    </source>
</reference>
<evidence type="ECO:0000313" key="1">
    <source>
        <dbReference type="EMBL" id="MCK2035409.1"/>
    </source>
</evidence>